<organism evidence="9 10">
    <name type="scientific">Parahaliea maris</name>
    <dbReference type="NCBI Taxonomy" id="2716870"/>
    <lineage>
        <taxon>Bacteria</taxon>
        <taxon>Pseudomonadati</taxon>
        <taxon>Pseudomonadota</taxon>
        <taxon>Gammaproteobacteria</taxon>
        <taxon>Cellvibrionales</taxon>
        <taxon>Halieaceae</taxon>
        <taxon>Parahaliea</taxon>
    </lineage>
</organism>
<evidence type="ECO:0000313" key="9">
    <source>
        <dbReference type="EMBL" id="TXS89265.1"/>
    </source>
</evidence>
<feature type="domain" description="PPIase FKBP-type" evidence="8">
    <location>
        <begin position="124"/>
        <end position="210"/>
    </location>
</feature>
<dbReference type="EMBL" id="VRZA01000011">
    <property type="protein sequence ID" value="TXS89265.1"/>
    <property type="molecule type" value="Genomic_DNA"/>
</dbReference>
<keyword evidence="10" id="KW-1185">Reference proteome</keyword>
<name>A0A5C8ZM55_9GAMM</name>
<evidence type="ECO:0000259" key="8">
    <source>
        <dbReference type="PROSITE" id="PS50059"/>
    </source>
</evidence>
<protein>
    <recommendedName>
        <fullName evidence="7">Peptidyl-prolyl cis-trans isomerase</fullName>
        <ecNumber evidence="7">5.2.1.8</ecNumber>
    </recommendedName>
</protein>
<gene>
    <name evidence="9" type="ORF">FV139_20210</name>
</gene>
<dbReference type="FunFam" id="3.10.50.40:FF:000045">
    <property type="entry name" value="Peptidyl-prolyl cis-trans isomerase"/>
    <property type="match status" value="1"/>
</dbReference>
<dbReference type="GO" id="GO:0003755">
    <property type="term" value="F:peptidyl-prolyl cis-trans isomerase activity"/>
    <property type="evidence" value="ECO:0007669"/>
    <property type="project" value="UniProtKB-UniRule"/>
</dbReference>
<dbReference type="InterPro" id="IPR046357">
    <property type="entry name" value="PPIase_dom_sf"/>
</dbReference>
<evidence type="ECO:0000256" key="1">
    <source>
        <dbReference type="ARBA" id="ARBA00000971"/>
    </source>
</evidence>
<sequence>MALQPEVELATDEQKVSYGFGLQFGDQLRRNQFEGLDLAAVMAGMQHWFNEQQALLSDAELNLSYQAIQDKQQAAAAALAEKRSELARQFLDANAAREEVSTTASGLQYEVLEAGRGGTSPGPTDQVTVHYHGTFVDGTVFDSSVDRGEPAEFGVNQVISGWTEALQLMSVGDKWRIACPPELAYGEQGAGGTIPPNTALVFEVHLIAVKD</sequence>
<dbReference type="PANTHER" id="PTHR43811">
    <property type="entry name" value="FKBP-TYPE PEPTIDYL-PROLYL CIS-TRANS ISOMERASE FKPA"/>
    <property type="match status" value="1"/>
</dbReference>
<dbReference type="EC" id="5.2.1.8" evidence="7"/>
<evidence type="ECO:0000313" key="10">
    <source>
        <dbReference type="Proteomes" id="UP000321039"/>
    </source>
</evidence>
<dbReference type="GO" id="GO:0006457">
    <property type="term" value="P:protein folding"/>
    <property type="evidence" value="ECO:0007669"/>
    <property type="project" value="InterPro"/>
</dbReference>
<evidence type="ECO:0000256" key="5">
    <source>
        <dbReference type="ARBA" id="ARBA00023235"/>
    </source>
</evidence>
<reference evidence="9 10" key="1">
    <citation type="submission" date="2019-08" db="EMBL/GenBank/DDBJ databases">
        <title>Parahaliea maris sp. nov., isolated from the surface seawater.</title>
        <authorList>
            <person name="Liu Y."/>
        </authorList>
    </citation>
    <scope>NUCLEOTIDE SEQUENCE [LARGE SCALE GENOMIC DNA]</scope>
    <source>
        <strain evidence="9 10">HSLHS9</strain>
    </source>
</reference>
<dbReference type="RefSeq" id="WP_148070306.1">
    <property type="nucleotide sequence ID" value="NZ_VRZA01000011.1"/>
</dbReference>
<evidence type="ECO:0000256" key="4">
    <source>
        <dbReference type="ARBA" id="ARBA00023110"/>
    </source>
</evidence>
<dbReference type="Proteomes" id="UP000321039">
    <property type="component" value="Unassembled WGS sequence"/>
</dbReference>
<dbReference type="InterPro" id="IPR001179">
    <property type="entry name" value="PPIase_FKBP_dom"/>
</dbReference>
<dbReference type="PROSITE" id="PS50059">
    <property type="entry name" value="FKBP_PPIASE"/>
    <property type="match status" value="1"/>
</dbReference>
<dbReference type="Pfam" id="PF00254">
    <property type="entry name" value="FKBP_C"/>
    <property type="match status" value="1"/>
</dbReference>
<dbReference type="PANTHER" id="PTHR43811:SF19">
    <property type="entry name" value="39 KDA FK506-BINDING NUCLEAR PROTEIN"/>
    <property type="match status" value="1"/>
</dbReference>
<proteinExistence type="inferred from homology"/>
<comment type="similarity">
    <text evidence="2 7">Belongs to the FKBP-type PPIase family.</text>
</comment>
<evidence type="ECO:0000256" key="3">
    <source>
        <dbReference type="ARBA" id="ARBA00022729"/>
    </source>
</evidence>
<evidence type="ECO:0000256" key="2">
    <source>
        <dbReference type="ARBA" id="ARBA00006577"/>
    </source>
</evidence>
<dbReference type="InterPro" id="IPR036944">
    <property type="entry name" value="PPIase_FKBP_N_sf"/>
</dbReference>
<evidence type="ECO:0000256" key="6">
    <source>
        <dbReference type="PROSITE-ProRule" id="PRU00277"/>
    </source>
</evidence>
<dbReference type="SUPFAM" id="SSF54534">
    <property type="entry name" value="FKBP-like"/>
    <property type="match status" value="1"/>
</dbReference>
<evidence type="ECO:0000256" key="7">
    <source>
        <dbReference type="RuleBase" id="RU003915"/>
    </source>
</evidence>
<comment type="catalytic activity">
    <reaction evidence="1 6 7">
        <text>[protein]-peptidylproline (omega=180) = [protein]-peptidylproline (omega=0)</text>
        <dbReference type="Rhea" id="RHEA:16237"/>
        <dbReference type="Rhea" id="RHEA-COMP:10747"/>
        <dbReference type="Rhea" id="RHEA-COMP:10748"/>
        <dbReference type="ChEBI" id="CHEBI:83833"/>
        <dbReference type="ChEBI" id="CHEBI:83834"/>
        <dbReference type="EC" id="5.2.1.8"/>
    </reaction>
</comment>
<dbReference type="InterPro" id="IPR000774">
    <property type="entry name" value="PPIase_FKBP_N"/>
</dbReference>
<dbReference type="Pfam" id="PF01346">
    <property type="entry name" value="FKBP_N"/>
    <property type="match status" value="1"/>
</dbReference>
<keyword evidence="3" id="KW-0732">Signal</keyword>
<keyword evidence="4 6" id="KW-0697">Rotamase</keyword>
<dbReference type="Gene3D" id="1.10.287.460">
    <property type="entry name" value="Peptidyl-prolyl cis-trans isomerase, FKBP-type, N-terminal domain"/>
    <property type="match status" value="1"/>
</dbReference>
<dbReference type="AlphaFoldDB" id="A0A5C8ZM55"/>
<keyword evidence="5 6" id="KW-0413">Isomerase</keyword>
<comment type="caution">
    <text evidence="9">The sequence shown here is derived from an EMBL/GenBank/DDBJ whole genome shotgun (WGS) entry which is preliminary data.</text>
</comment>
<accession>A0A5C8ZM55</accession>
<dbReference type="Gene3D" id="3.10.50.40">
    <property type="match status" value="1"/>
</dbReference>